<evidence type="ECO:0000256" key="14">
    <source>
        <dbReference type="SAM" id="MobiDB-lite"/>
    </source>
</evidence>
<organism evidence="16 17">
    <name type="scientific">Python bivittatus</name>
    <name type="common">Burmese python</name>
    <name type="synonym">Python molurus bivittatus</name>
    <dbReference type="NCBI Taxonomy" id="176946"/>
    <lineage>
        <taxon>Eukaryota</taxon>
        <taxon>Metazoa</taxon>
        <taxon>Chordata</taxon>
        <taxon>Craniata</taxon>
        <taxon>Vertebrata</taxon>
        <taxon>Euteleostomi</taxon>
        <taxon>Lepidosauria</taxon>
        <taxon>Squamata</taxon>
        <taxon>Bifurcata</taxon>
        <taxon>Unidentata</taxon>
        <taxon>Episquamata</taxon>
        <taxon>Toxicofera</taxon>
        <taxon>Serpentes</taxon>
        <taxon>Henophidia</taxon>
        <taxon>Pythonidae</taxon>
        <taxon>Python</taxon>
    </lineage>
</organism>
<keyword evidence="6" id="KW-0328">Glycosyltransferase</keyword>
<evidence type="ECO:0000256" key="7">
    <source>
        <dbReference type="ARBA" id="ARBA00022679"/>
    </source>
</evidence>
<evidence type="ECO:0000256" key="9">
    <source>
        <dbReference type="ARBA" id="ARBA00022824"/>
    </source>
</evidence>
<evidence type="ECO:0000313" key="17">
    <source>
        <dbReference type="RefSeq" id="XP_025030726.1"/>
    </source>
</evidence>
<keyword evidence="9" id="KW-0256">Endoplasmic reticulum</keyword>
<evidence type="ECO:0000256" key="12">
    <source>
        <dbReference type="ARBA" id="ARBA00044727"/>
    </source>
</evidence>
<evidence type="ECO:0000256" key="4">
    <source>
        <dbReference type="ARBA" id="ARBA00011967"/>
    </source>
</evidence>
<keyword evidence="8 15" id="KW-0812">Transmembrane</keyword>
<dbReference type="InterPro" id="IPR016900">
    <property type="entry name" value="Alg10"/>
</dbReference>
<evidence type="ECO:0000256" key="2">
    <source>
        <dbReference type="ARBA" id="ARBA00004922"/>
    </source>
</evidence>
<name>A0A9F5N031_PYTBI</name>
<evidence type="ECO:0000256" key="3">
    <source>
        <dbReference type="ARBA" id="ARBA00010600"/>
    </source>
</evidence>
<comment type="function">
    <text evidence="12">Dol-P-Glc:Glc(2)Man(9)GlcNAc(2)-PP-Dol alpha-1,2-glucosyltransferase that operates in the biosynthetic pathway of dolichol-linked oligosaccharides, the glycan precursors employed in protein asparagine (N)-glycosylation. The assembly of dolichol-linked oligosaccharides begins on the cytosolic side of the endoplasmic reticulum membrane and finishes in its lumen. The sequential addition of sugars to dolichol pyrophosphate produces dolichol-linked oligosaccharides containing fourteen sugars, including two GlcNAcs, nine mannoses and three glucoses. Once assembled, the oligosaccharide is transferred from the lipid to nascent proteins by oligosaccharyltransferases. In the lumen of the endoplasmic reticulum, adds the third and last glucose residue from dolichyl phosphate glucose (Dol-P-Glc) onto the lipid-linked oligosaccharide intermediate Glc(2)Man(9)GlcNAc(2)-PP-Dol to produce Glc(3)Man(9)GlcNAc(2)-PP-Dol.</text>
</comment>
<evidence type="ECO:0000256" key="13">
    <source>
        <dbReference type="ARBA" id="ARBA00048064"/>
    </source>
</evidence>
<evidence type="ECO:0000256" key="5">
    <source>
        <dbReference type="ARBA" id="ARBA00018512"/>
    </source>
</evidence>
<protein>
    <recommendedName>
        <fullName evidence="5">Dol-P-Glc:Glc(2)Man(9)GlcNAc(2)-PP-Dol alpha-1,2-glucosyltransferase</fullName>
        <ecNumber evidence="4">2.4.1.256</ecNumber>
    </recommendedName>
</protein>
<dbReference type="AlphaFoldDB" id="A0A9F5N031"/>
<feature type="transmembrane region" description="Helical" evidence="15">
    <location>
        <begin position="83"/>
        <end position="102"/>
    </location>
</feature>
<evidence type="ECO:0000256" key="6">
    <source>
        <dbReference type="ARBA" id="ARBA00022676"/>
    </source>
</evidence>
<proteinExistence type="inferred from homology"/>
<dbReference type="EC" id="2.4.1.256" evidence="4"/>
<dbReference type="GO" id="GO:0005789">
    <property type="term" value="C:endoplasmic reticulum membrane"/>
    <property type="evidence" value="ECO:0007669"/>
    <property type="project" value="UniProtKB-SubCell"/>
</dbReference>
<dbReference type="PANTHER" id="PTHR12989">
    <property type="entry name" value="ALPHA-1,2-GLUCOSYLTRANSFERASE ALG10"/>
    <property type="match status" value="1"/>
</dbReference>
<dbReference type="Proteomes" id="UP000695026">
    <property type="component" value="Unplaced"/>
</dbReference>
<evidence type="ECO:0000256" key="10">
    <source>
        <dbReference type="ARBA" id="ARBA00022989"/>
    </source>
</evidence>
<keyword evidence="7" id="KW-0808">Transferase</keyword>
<reference evidence="17" key="1">
    <citation type="submission" date="2025-08" db="UniProtKB">
        <authorList>
            <consortium name="RefSeq"/>
        </authorList>
    </citation>
    <scope>IDENTIFICATION</scope>
    <source>
        <tissue evidence="17">Liver</tissue>
    </source>
</reference>
<feature type="compositionally biased region" description="Low complexity" evidence="14">
    <location>
        <begin position="37"/>
        <end position="66"/>
    </location>
</feature>
<evidence type="ECO:0000256" key="8">
    <source>
        <dbReference type="ARBA" id="ARBA00022692"/>
    </source>
</evidence>
<evidence type="ECO:0000256" key="15">
    <source>
        <dbReference type="SAM" id="Phobius"/>
    </source>
</evidence>
<feature type="compositionally biased region" description="Pro residues" evidence="14">
    <location>
        <begin position="15"/>
        <end position="29"/>
    </location>
</feature>
<evidence type="ECO:0000256" key="11">
    <source>
        <dbReference type="ARBA" id="ARBA00023136"/>
    </source>
</evidence>
<dbReference type="GO" id="GO:0106073">
    <property type="term" value="F:dolichyl pyrophosphate Glc2Man9GlcNAc2 alpha-1,2-glucosyltransferase activity"/>
    <property type="evidence" value="ECO:0007669"/>
    <property type="project" value="UniProtKB-EC"/>
</dbReference>
<comment type="catalytic activity">
    <reaction evidence="13">
        <text>an alpha-D-Glc-(1-&gt;3)-alpha-D-Glc-(1-&gt;3)-alpha-D-Man-(1-&gt;2)-alpha-D-Man-(1-&gt;2)-alpha-D-Man-(1-&gt;3)-[alpha-D-Man-(1-&gt;2)-alpha-D-Man-(1-&gt;3)-[alpha-D-Man-(1-&gt;2)-alpha-D-Man-(1-&gt;6)]-alpha-D-Man-(1-&gt;6)]-beta-D-Man-(1-&gt;4)-beta-D-GlcNAc-(1-&gt;4)-alpha-D-GlcNAc-diphospho-di-trans,poly-cis-dolichol + a di-trans,poly-cis-dolichyl beta-D-glucosyl phosphate = a alpha-D-Glc-(1-&gt;2)-alpha-D-Glc-(1-&gt;3)-alpha-D-Glc-(1-&gt;3)-alpha-D-Man-(1-&gt;2)-alpha-D-Man-(1-&gt;2)-alpha-D-Man-(1-&gt;3)-[alpha-D-Man-(1-&gt;2)-alpha-D-Man-(1-&gt;3)-[alpha-D-Man-(1-&gt;2)-alpha-D-Man-(1-&gt;6)]-alpha-D-Man-(1-&gt;6)]-beta-D-Man-(1-&gt;4)-beta-D-GlcNAc-(1-&gt;4)-alpha-D-GlcNAc-diphospho-di-trans,poly-cis-dolichol + a di-trans,poly-cis-dolichyl phosphate + H(+)</text>
        <dbReference type="Rhea" id="RHEA:29543"/>
        <dbReference type="Rhea" id="RHEA-COMP:19498"/>
        <dbReference type="Rhea" id="RHEA-COMP:19502"/>
        <dbReference type="Rhea" id="RHEA-COMP:19512"/>
        <dbReference type="Rhea" id="RHEA-COMP:19522"/>
        <dbReference type="ChEBI" id="CHEBI:15378"/>
        <dbReference type="ChEBI" id="CHEBI:57525"/>
        <dbReference type="ChEBI" id="CHEBI:57683"/>
        <dbReference type="ChEBI" id="CHEBI:132522"/>
        <dbReference type="ChEBI" id="CHEBI:132523"/>
        <dbReference type="EC" id="2.4.1.256"/>
    </reaction>
    <physiologicalReaction direction="left-to-right" evidence="13">
        <dbReference type="Rhea" id="RHEA:29544"/>
    </physiologicalReaction>
</comment>
<dbReference type="Pfam" id="PF04922">
    <property type="entry name" value="DIE2_ALG10"/>
    <property type="match status" value="1"/>
</dbReference>
<dbReference type="GeneID" id="103065196"/>
<comment type="subcellular location">
    <subcellularLocation>
        <location evidence="1">Endoplasmic reticulum membrane</location>
        <topology evidence="1">Multi-pass membrane protein</topology>
    </subcellularLocation>
</comment>
<dbReference type="RefSeq" id="XP_025030726.1">
    <property type="nucleotide sequence ID" value="XM_025174958.1"/>
</dbReference>
<keyword evidence="10 15" id="KW-1133">Transmembrane helix</keyword>
<gene>
    <name evidence="17" type="primary">LOC103065196</name>
</gene>
<keyword evidence="16" id="KW-1185">Reference proteome</keyword>
<comment type="pathway">
    <text evidence="2">Protein modification; protein glycosylation.</text>
</comment>
<dbReference type="PANTHER" id="PTHR12989:SF10">
    <property type="entry name" value="DOL-P-GLC:GLC(2)MAN(9)GLCNAC(2)-PP-DOL ALPHA-1,2-GLUCOSYLTRANSFERASE-RELATED"/>
    <property type="match status" value="1"/>
</dbReference>
<evidence type="ECO:0000256" key="1">
    <source>
        <dbReference type="ARBA" id="ARBA00004477"/>
    </source>
</evidence>
<accession>A0A9F5N031</accession>
<keyword evidence="11 15" id="KW-0472">Membrane</keyword>
<dbReference type="GO" id="GO:0006488">
    <property type="term" value="P:dolichol-linked oligosaccharide biosynthetic process"/>
    <property type="evidence" value="ECO:0007669"/>
    <property type="project" value="InterPro"/>
</dbReference>
<evidence type="ECO:0000313" key="16">
    <source>
        <dbReference type="Proteomes" id="UP000695026"/>
    </source>
</evidence>
<feature type="region of interest" description="Disordered" evidence="14">
    <location>
        <begin position="1"/>
        <end position="72"/>
    </location>
</feature>
<feature type="transmembrane region" description="Helical" evidence="15">
    <location>
        <begin position="168"/>
        <end position="188"/>
    </location>
</feature>
<sequence length="212" mass="22985">MPTNLDAGQEQRPAEAPPPLQPTAFPPAGRPLWRGGPARLPLASRSLSPAAPPGRSSSASPRPRGAWAEPDGRRGMELSEASCFSAAFSCAFLASCLLFSALNRQQPAAYMDEVFHVPQAQAYGAGCVDQWDPMITTLPGLYLLSVGILKPAAWLFGWPESLACSTGILRFINLLFSTGNFYLLYLLFCRIHHKKDQPSSVKEHTVKKCATD</sequence>
<comment type="similarity">
    <text evidence="3">Belongs to the ALG10 glucosyltransferase family.</text>
</comment>